<keyword evidence="1" id="KW-0597">Phosphoprotein</keyword>
<reference evidence="3 4" key="1">
    <citation type="submission" date="2024-04" db="EMBL/GenBank/DDBJ databases">
        <title>Bacillus oryzaecorticis sp. nov., a moderately halophilic bacterium isolated from rice husks.</title>
        <authorList>
            <person name="Zhu H.-S."/>
        </authorList>
    </citation>
    <scope>NUCLEOTIDE SEQUENCE [LARGE SCALE GENOMIC DNA]</scope>
    <source>
        <strain evidence="3 4">ZC255</strain>
    </source>
</reference>
<dbReference type="SUPFAM" id="SSF52091">
    <property type="entry name" value="SpoIIaa-like"/>
    <property type="match status" value="1"/>
</dbReference>
<dbReference type="PANTHER" id="PTHR33745:SF3">
    <property type="entry name" value="RSBT CO-ANTAGONIST PROTEIN RSBRC"/>
    <property type="match status" value="1"/>
</dbReference>
<dbReference type="InterPro" id="IPR036513">
    <property type="entry name" value="STAS_dom_sf"/>
</dbReference>
<dbReference type="PANTHER" id="PTHR33745">
    <property type="entry name" value="RSBT ANTAGONIST PROTEIN RSBS-RELATED"/>
    <property type="match status" value="1"/>
</dbReference>
<dbReference type="CDD" id="cd07041">
    <property type="entry name" value="STAS_RsbR_RsbS_like"/>
    <property type="match status" value="1"/>
</dbReference>
<comment type="caution">
    <text evidence="3">The sequence shown here is derived from an EMBL/GenBank/DDBJ whole genome shotgun (WGS) entry which is preliminary data.</text>
</comment>
<evidence type="ECO:0000313" key="3">
    <source>
        <dbReference type="EMBL" id="MEL3971378.1"/>
    </source>
</evidence>
<name>A0ABU9K6R6_9BACI</name>
<evidence type="ECO:0000256" key="1">
    <source>
        <dbReference type="ARBA" id="ARBA00022553"/>
    </source>
</evidence>
<dbReference type="Proteomes" id="UP001389717">
    <property type="component" value="Unassembled WGS sequence"/>
</dbReference>
<gene>
    <name evidence="3" type="ORF">AAEO50_03715</name>
</gene>
<accession>A0ABU9K6R6</accession>
<proteinExistence type="predicted"/>
<protein>
    <submittedName>
        <fullName evidence="3">STAS domain-containing protein</fullName>
    </submittedName>
</protein>
<dbReference type="Pfam" id="PF01740">
    <property type="entry name" value="STAS"/>
    <property type="match status" value="1"/>
</dbReference>
<keyword evidence="4" id="KW-1185">Reference proteome</keyword>
<feature type="domain" description="STAS" evidence="2">
    <location>
        <begin position="159"/>
        <end position="270"/>
    </location>
</feature>
<dbReference type="InterPro" id="IPR051932">
    <property type="entry name" value="Bact_StressResp_Reg"/>
</dbReference>
<dbReference type="PROSITE" id="PS50801">
    <property type="entry name" value="STAS"/>
    <property type="match status" value="1"/>
</dbReference>
<evidence type="ECO:0000259" key="2">
    <source>
        <dbReference type="PROSITE" id="PS50801"/>
    </source>
</evidence>
<sequence>MSYININHSIGDQLKESKRELSVDIFNELHLHYPDTYPVEHREDLLSYLEQLVELTGQSLLKNFENETEVYSWGKEVGNLATSHGTPLATTISKVTLYKKAILNGIIHWNDTLTPERLLEVYIEIDHVFNTMISAFSEAYSDYSQRQLKASEEKYLSLSTPVVPIFDHLAILPLIGNVDEVRADMMIEHVLLECKNLSIHQLIIDLSGVYEVNPLFQEGIMKLIDSLKLLGIEPTLTGMRPEMSLKFIEVGINLSTINIFQSLSKAVEHHQLSLSK</sequence>
<organism evidence="3 4">
    <name type="scientific">Rossellomorea oryzaecorticis</name>
    <dbReference type="NCBI Taxonomy" id="1396505"/>
    <lineage>
        <taxon>Bacteria</taxon>
        <taxon>Bacillati</taxon>
        <taxon>Bacillota</taxon>
        <taxon>Bacilli</taxon>
        <taxon>Bacillales</taxon>
        <taxon>Bacillaceae</taxon>
        <taxon>Rossellomorea</taxon>
    </lineage>
</organism>
<dbReference type="Gene3D" id="3.30.750.24">
    <property type="entry name" value="STAS domain"/>
    <property type="match status" value="1"/>
</dbReference>
<dbReference type="RefSeq" id="WP_341980579.1">
    <property type="nucleotide sequence ID" value="NZ_JBBYAF010000005.1"/>
</dbReference>
<evidence type="ECO:0000313" key="4">
    <source>
        <dbReference type="Proteomes" id="UP001389717"/>
    </source>
</evidence>
<dbReference type="EMBL" id="JBBYAF010000005">
    <property type="protein sequence ID" value="MEL3971378.1"/>
    <property type="molecule type" value="Genomic_DNA"/>
</dbReference>
<dbReference type="InterPro" id="IPR002645">
    <property type="entry name" value="STAS_dom"/>
</dbReference>